<evidence type="ECO:0000256" key="3">
    <source>
        <dbReference type="RuleBase" id="RU361235"/>
    </source>
</evidence>
<sequence length="578" mass="63271">MTIADVEHLASQRLLMLRALGYTDLCCHGNGVTYKGISRSGVETFLGIPYGQDTGGSNRFKRPKPYKFKPGATFFATSEGPSCPQELGATLIPLYLQNFTSVSEDCLHLNVYRPNGTRAGERLPVMVFIHGGSFIGGSKDEPAVQPEGMILESIHNGSPVINVHINYRLGIFGFAQSDALSEEGSTNMGIRDQRLALEWVRDNIRRFGGDCERITIYGQSSGGLAVGLQIMAYGASKPLPFQQAICESQVLEPGITGTFTEKAMARVRTASPCSAHPQQSEAFISCLRGLSLQDLLKLQTDTHQSDPAANIGDEWLPMVDGDMIPQRPSELIAQGKFGAITSIIGWCNDDTNPFTPLNITTGQDTHDFLTQYAPSMSPNNVERILDLYPISDFQSNPSADLSAQFYRSGRILRDILMTSQPVFFGSYITSLKHKNVYLYDQNQTVLTPVLDAVGFSGTGVVHTSEFAYVFGNFSHYVDVDGLPNPKFTESDYALLTRESRSWSTFAATGQPSLDDHKTLQGWRPAFKGQQTGVYVIGGPSPGFSTVTGPGSSEAVRAQKLKERCDLLNSPEIVRQLDW</sequence>
<keyword evidence="2 3" id="KW-0378">Hydrolase</keyword>
<dbReference type="OrthoDB" id="408631at2759"/>
<organism evidence="5 6">
    <name type="scientific">Polychaeton citri CBS 116435</name>
    <dbReference type="NCBI Taxonomy" id="1314669"/>
    <lineage>
        <taxon>Eukaryota</taxon>
        <taxon>Fungi</taxon>
        <taxon>Dikarya</taxon>
        <taxon>Ascomycota</taxon>
        <taxon>Pezizomycotina</taxon>
        <taxon>Dothideomycetes</taxon>
        <taxon>Dothideomycetidae</taxon>
        <taxon>Capnodiales</taxon>
        <taxon>Capnodiaceae</taxon>
        <taxon>Polychaeton</taxon>
    </lineage>
</organism>
<evidence type="ECO:0000256" key="1">
    <source>
        <dbReference type="ARBA" id="ARBA00005964"/>
    </source>
</evidence>
<accession>A0A9P4Q691</accession>
<gene>
    <name evidence="5" type="ORF">K431DRAFT_321871</name>
</gene>
<dbReference type="EMBL" id="MU003814">
    <property type="protein sequence ID" value="KAF2719196.1"/>
    <property type="molecule type" value="Genomic_DNA"/>
</dbReference>
<dbReference type="InterPro" id="IPR029058">
    <property type="entry name" value="AB_hydrolase_fold"/>
</dbReference>
<comment type="caution">
    <text evidence="5">The sequence shown here is derived from an EMBL/GenBank/DDBJ whole genome shotgun (WGS) entry which is preliminary data.</text>
</comment>
<dbReference type="InterPro" id="IPR050309">
    <property type="entry name" value="Type-B_Carboxylest/Lipase"/>
</dbReference>
<dbReference type="SUPFAM" id="SSF53474">
    <property type="entry name" value="alpha/beta-Hydrolases"/>
    <property type="match status" value="1"/>
</dbReference>
<name>A0A9P4Q691_9PEZI</name>
<evidence type="ECO:0000259" key="4">
    <source>
        <dbReference type="Pfam" id="PF00135"/>
    </source>
</evidence>
<comment type="similarity">
    <text evidence="1 3">Belongs to the type-B carboxylesterase/lipase family.</text>
</comment>
<dbReference type="InterPro" id="IPR002018">
    <property type="entry name" value="CarbesteraseB"/>
</dbReference>
<dbReference type="InterPro" id="IPR019826">
    <property type="entry name" value="Carboxylesterase_B_AS"/>
</dbReference>
<dbReference type="PANTHER" id="PTHR11559">
    <property type="entry name" value="CARBOXYLESTERASE"/>
    <property type="match status" value="1"/>
</dbReference>
<dbReference type="GO" id="GO:0016787">
    <property type="term" value="F:hydrolase activity"/>
    <property type="evidence" value="ECO:0007669"/>
    <property type="project" value="UniProtKB-KW"/>
</dbReference>
<protein>
    <recommendedName>
        <fullName evidence="3">Carboxylic ester hydrolase</fullName>
        <ecNumber evidence="3">3.1.1.-</ecNumber>
    </recommendedName>
</protein>
<proteinExistence type="inferred from homology"/>
<keyword evidence="6" id="KW-1185">Reference proteome</keyword>
<dbReference type="Pfam" id="PF00135">
    <property type="entry name" value="COesterase"/>
    <property type="match status" value="1"/>
</dbReference>
<evidence type="ECO:0000256" key="2">
    <source>
        <dbReference type="ARBA" id="ARBA00022801"/>
    </source>
</evidence>
<dbReference type="Proteomes" id="UP000799441">
    <property type="component" value="Unassembled WGS sequence"/>
</dbReference>
<evidence type="ECO:0000313" key="6">
    <source>
        <dbReference type="Proteomes" id="UP000799441"/>
    </source>
</evidence>
<dbReference type="PROSITE" id="PS00122">
    <property type="entry name" value="CARBOXYLESTERASE_B_1"/>
    <property type="match status" value="1"/>
</dbReference>
<feature type="domain" description="Carboxylesterase type B" evidence="4">
    <location>
        <begin position="39"/>
        <end position="536"/>
    </location>
</feature>
<dbReference type="Gene3D" id="3.40.50.1820">
    <property type="entry name" value="alpha/beta hydrolase"/>
    <property type="match status" value="1"/>
</dbReference>
<dbReference type="AlphaFoldDB" id="A0A9P4Q691"/>
<reference evidence="5" key="1">
    <citation type="journal article" date="2020" name="Stud. Mycol.">
        <title>101 Dothideomycetes genomes: a test case for predicting lifestyles and emergence of pathogens.</title>
        <authorList>
            <person name="Haridas S."/>
            <person name="Albert R."/>
            <person name="Binder M."/>
            <person name="Bloem J."/>
            <person name="Labutti K."/>
            <person name="Salamov A."/>
            <person name="Andreopoulos B."/>
            <person name="Baker S."/>
            <person name="Barry K."/>
            <person name="Bills G."/>
            <person name="Bluhm B."/>
            <person name="Cannon C."/>
            <person name="Castanera R."/>
            <person name="Culley D."/>
            <person name="Daum C."/>
            <person name="Ezra D."/>
            <person name="Gonzalez J."/>
            <person name="Henrissat B."/>
            <person name="Kuo A."/>
            <person name="Liang C."/>
            <person name="Lipzen A."/>
            <person name="Lutzoni F."/>
            <person name="Magnuson J."/>
            <person name="Mondo S."/>
            <person name="Nolan M."/>
            <person name="Ohm R."/>
            <person name="Pangilinan J."/>
            <person name="Park H.-J."/>
            <person name="Ramirez L."/>
            <person name="Alfaro M."/>
            <person name="Sun H."/>
            <person name="Tritt A."/>
            <person name="Yoshinaga Y."/>
            <person name="Zwiers L.-H."/>
            <person name="Turgeon B."/>
            <person name="Goodwin S."/>
            <person name="Spatafora J."/>
            <person name="Crous P."/>
            <person name="Grigoriev I."/>
        </authorList>
    </citation>
    <scope>NUCLEOTIDE SEQUENCE</scope>
    <source>
        <strain evidence="5">CBS 116435</strain>
    </source>
</reference>
<evidence type="ECO:0000313" key="5">
    <source>
        <dbReference type="EMBL" id="KAF2719196.1"/>
    </source>
</evidence>
<dbReference type="EC" id="3.1.1.-" evidence="3"/>